<name>W1WKQ8_9ZZZZ</name>
<reference evidence="1" key="1">
    <citation type="submission" date="2013-12" db="EMBL/GenBank/DDBJ databases">
        <title>A Varibaculum cambriense genome reconstructed from a premature infant gut community with otherwise low bacterial novelty that shifts toward anaerobic metabolism during the third week of life.</title>
        <authorList>
            <person name="Brown C.T."/>
            <person name="Sharon I."/>
            <person name="Thomas B.C."/>
            <person name="Castelle C.J."/>
            <person name="Morowitz M.J."/>
            <person name="Banfield J.F."/>
        </authorList>
    </citation>
    <scope>NUCLEOTIDE SEQUENCE</scope>
</reference>
<dbReference type="AlphaFoldDB" id="W1WKQ8"/>
<organism evidence="1">
    <name type="scientific">human gut metagenome</name>
    <dbReference type="NCBI Taxonomy" id="408170"/>
    <lineage>
        <taxon>unclassified sequences</taxon>
        <taxon>metagenomes</taxon>
        <taxon>organismal metagenomes</taxon>
    </lineage>
</organism>
<proteinExistence type="predicted"/>
<dbReference type="InterPro" id="IPR043129">
    <property type="entry name" value="ATPase_NBD"/>
</dbReference>
<gene>
    <name evidence="1" type="ORF">Q604_UNBC18735G0002</name>
</gene>
<comment type="caution">
    <text evidence="1">The sequence shown here is derived from an EMBL/GenBank/DDBJ whole genome shotgun (WGS) entry which is preliminary data.</text>
</comment>
<dbReference type="EMBL" id="AZMM01018735">
    <property type="protein sequence ID" value="ETJ17700.1"/>
    <property type="molecule type" value="Genomic_DNA"/>
</dbReference>
<protein>
    <submittedName>
        <fullName evidence="1">Uncharacterized protein</fullName>
    </submittedName>
</protein>
<dbReference type="Gene3D" id="3.30.420.40">
    <property type="match status" value="2"/>
</dbReference>
<evidence type="ECO:0000313" key="1">
    <source>
        <dbReference type="EMBL" id="ETJ17700.1"/>
    </source>
</evidence>
<accession>W1WKQ8</accession>
<dbReference type="SUPFAM" id="SSF53067">
    <property type="entry name" value="Actin-like ATPase domain"/>
    <property type="match status" value="1"/>
</dbReference>
<dbReference type="Gene3D" id="3.90.640.10">
    <property type="entry name" value="Actin, Chain A, domain 4"/>
    <property type="match status" value="1"/>
</dbReference>
<sequence>MYKHGIVSKLSDNPKNNRLSYSDGFIYKICCNKEGSNYFFGYYDFDSYNIPIYKTEDIKEKIYIFIKENLIPDGLSEEVKKIYLEILKLYDKGLIVIDDDLSLNMKVLKSFFKKGLKYRYNDEILSLENFKKHMLESNIQKIDFNEIKPKYLNCEKLRADIEPYDEKILQDPNRGHWDLWTNEVNENDYKFTFDKELIARNPIADIKQDGIIGIDFGTKSTVVVYMEGREYIMPMRIGMGNYTCEISSNQYENPTVMQFRDLEEFLKDYNEKDGRPDTKWEDLTISHTAYNSLINSSSDKYYSFLSDLKQWAGSSKDNIRIRDEKTFNEILKPYIELDEDSIDPIELYAYYLGLYINNMRNGIYLNYILSFPVTYEKAIREKMISSFEKGIKKSLPETILNDDDIMKKFKVSFSTSEPAAYSISALTEYNIEPDENPVFYGVFDFGGGTTDFDFGIYKESEGRDRRRFDYVIEHFGAGGDRTLGGENLLELLSFEIFKKNQKLLREKGITFTLPVDCVRFKGSEVLLSNSQEAKLNTKQLMEKVRPLWEGKENIQELESGIISSITLFDKTGKQVTGIELQVDIEELRNILTERIEKGVINFFEALSQSFSFNTKDEKINEINIFLAGNSSKSQIVKDVFNKYIDEESKKILEAFNITDKEKSLFKLYPPLGTDEALDIQEKLGINLDSEIERPNCKTGVAFGLLKSRVGGRIKVVDKNLSDNEISFKYYLGYPIKGKFFVEINKNNEYNKWYKFIDASFDTFELYYTSLPEAMTSNVNIEEVQRKMYSIDVTSEDEDVNVYIRFVDPSTIEYVVAKDSEIEKGNYLSNIVKDELD</sequence>